<organism evidence="1 2">
    <name type="scientific">Maylandia zebra</name>
    <name type="common">zebra mbuna</name>
    <dbReference type="NCBI Taxonomy" id="106582"/>
    <lineage>
        <taxon>Eukaryota</taxon>
        <taxon>Metazoa</taxon>
        <taxon>Chordata</taxon>
        <taxon>Craniata</taxon>
        <taxon>Vertebrata</taxon>
        <taxon>Euteleostomi</taxon>
        <taxon>Actinopterygii</taxon>
        <taxon>Neopterygii</taxon>
        <taxon>Teleostei</taxon>
        <taxon>Neoteleostei</taxon>
        <taxon>Acanthomorphata</taxon>
        <taxon>Ovalentaria</taxon>
        <taxon>Cichlomorphae</taxon>
        <taxon>Cichliformes</taxon>
        <taxon>Cichlidae</taxon>
        <taxon>African cichlids</taxon>
        <taxon>Pseudocrenilabrinae</taxon>
        <taxon>Haplochromini</taxon>
        <taxon>Maylandia</taxon>
        <taxon>Maylandia zebra complex</taxon>
    </lineage>
</organism>
<keyword evidence="2" id="KW-1185">Reference proteome</keyword>
<reference evidence="1" key="3">
    <citation type="submission" date="2025-09" db="UniProtKB">
        <authorList>
            <consortium name="Ensembl"/>
        </authorList>
    </citation>
    <scope>IDENTIFICATION</scope>
</reference>
<dbReference type="GeneTree" id="ENSGT00950000182812"/>
<dbReference type="PANTHER" id="PTHR45913:SF10">
    <property type="entry name" value="DUF4371 DOMAIN-CONTAINING PROTEIN"/>
    <property type="match status" value="1"/>
</dbReference>
<evidence type="ECO:0008006" key="3">
    <source>
        <dbReference type="Google" id="ProtNLM"/>
    </source>
</evidence>
<protein>
    <recommendedName>
        <fullName evidence="3">DUF4371 domain-containing protein</fullName>
    </recommendedName>
</protein>
<accession>A0A3P9CG25</accession>
<proteinExistence type="predicted"/>
<reference evidence="1 2" key="1">
    <citation type="journal article" date="2014" name="Nature">
        <title>The genomic substrate for adaptive radiation in African cichlid fish.</title>
        <authorList>
            <person name="Brawand D."/>
            <person name="Wagner C.E."/>
            <person name="Li Y.I."/>
            <person name="Malinsky M."/>
            <person name="Keller I."/>
            <person name="Fan S."/>
            <person name="Simakov O."/>
            <person name="Ng A.Y."/>
            <person name="Lim Z.W."/>
            <person name="Bezault E."/>
            <person name="Turner-Maier J."/>
            <person name="Johnson J."/>
            <person name="Alcazar R."/>
            <person name="Noh H.J."/>
            <person name="Russell P."/>
            <person name="Aken B."/>
            <person name="Alfoldi J."/>
            <person name="Amemiya C."/>
            <person name="Azzouzi N."/>
            <person name="Baroiller J.F."/>
            <person name="Barloy-Hubler F."/>
            <person name="Berlin A."/>
            <person name="Bloomquist R."/>
            <person name="Carleton K.L."/>
            <person name="Conte M.A."/>
            <person name="D'Cotta H."/>
            <person name="Eshel O."/>
            <person name="Gaffney L."/>
            <person name="Galibert F."/>
            <person name="Gante H.F."/>
            <person name="Gnerre S."/>
            <person name="Greuter L."/>
            <person name="Guyon R."/>
            <person name="Haddad N.S."/>
            <person name="Haerty W."/>
            <person name="Harris R.M."/>
            <person name="Hofmann H.A."/>
            <person name="Hourlier T."/>
            <person name="Hulata G."/>
            <person name="Jaffe D.B."/>
            <person name="Lara M."/>
            <person name="Lee A.P."/>
            <person name="MacCallum I."/>
            <person name="Mwaiko S."/>
            <person name="Nikaido M."/>
            <person name="Nishihara H."/>
            <person name="Ozouf-Costaz C."/>
            <person name="Penman D.J."/>
            <person name="Przybylski D."/>
            <person name="Rakotomanga M."/>
            <person name="Renn S.C.P."/>
            <person name="Ribeiro F.J."/>
            <person name="Ron M."/>
            <person name="Salzburger W."/>
            <person name="Sanchez-Pulido L."/>
            <person name="Santos M.E."/>
            <person name="Searle S."/>
            <person name="Sharpe T."/>
            <person name="Swofford R."/>
            <person name="Tan F.J."/>
            <person name="Williams L."/>
            <person name="Young S."/>
            <person name="Yin S."/>
            <person name="Okada N."/>
            <person name="Kocher T.D."/>
            <person name="Miska E.A."/>
            <person name="Lander E.S."/>
            <person name="Venkatesh B."/>
            <person name="Fernald R.D."/>
            <person name="Meyer A."/>
            <person name="Ponting C.P."/>
            <person name="Streelman J.T."/>
            <person name="Lindblad-Toh K."/>
            <person name="Seehausen O."/>
            <person name="Di Palma F."/>
        </authorList>
    </citation>
    <scope>NUCLEOTIDE SEQUENCE</scope>
</reference>
<dbReference type="PANTHER" id="PTHR45913">
    <property type="entry name" value="EPM2A-INTERACTING PROTEIN 1"/>
    <property type="match status" value="1"/>
</dbReference>
<dbReference type="Proteomes" id="UP000265160">
    <property type="component" value="LG18"/>
</dbReference>
<evidence type="ECO:0000313" key="2">
    <source>
        <dbReference type="Proteomes" id="UP000265160"/>
    </source>
</evidence>
<name>A0A3P9CG25_9CICH</name>
<evidence type="ECO:0000313" key="1">
    <source>
        <dbReference type="Ensembl" id="ENSMZEP00005021092.1"/>
    </source>
</evidence>
<dbReference type="AlphaFoldDB" id="A0A3P9CG25"/>
<dbReference type="Ensembl" id="ENSMZET00005021786.1">
    <property type="protein sequence ID" value="ENSMZEP00005021092.1"/>
    <property type="gene ID" value="ENSMZEG00005015826.1"/>
</dbReference>
<reference evidence="1" key="2">
    <citation type="submission" date="2025-08" db="UniProtKB">
        <authorList>
            <consortium name="Ensembl"/>
        </authorList>
    </citation>
    <scope>IDENTIFICATION</scope>
</reference>
<sequence>MIPGQIYSGLPVCLICGERLANNKSLHVARHVQTKHTTFADKYPEGEKRKKKVSELMRKDEIGKFNYTCRFCDHSGNSQAWEAAPPQEEMIEMIPLKCQTLEKDVCEAVLDCLRAKEMETTHLVSVATDGAPSLIGVHGGFLALLQKSLDRKLLTFHCILHQETLCTQTFPPECTEVMNVVIQISNKIIAKCLNHRQFHLLLDEMQSTYSDLLMYNRVRWLSRGEVLKRFGARLEEVKTFMSSKLLAFSEQPEWLERLHLTVDMIANLNKLNTTLQGRHMLEEVLGLERKPTVLVRDLQRGTLSHFPSLREFKQGHKVINAEYLQSAITTISERKKHIITPLTIDPSLPAFAGVSQPDLELADIADKDMVEMLPIRRPLLFRITNGKYAFGVRSIFGSTYTCSPQTPFLTHLKNTFKSTSFVFVIIDLSSKCVHYVSKI</sequence>